<dbReference type="AlphaFoldDB" id="A0A6T6CYN2"/>
<dbReference type="SUPFAM" id="SSF56112">
    <property type="entry name" value="Protein kinase-like (PK-like)"/>
    <property type="match status" value="1"/>
</dbReference>
<evidence type="ECO:0000256" key="11">
    <source>
        <dbReference type="RuleBase" id="RU000304"/>
    </source>
</evidence>
<organism evidence="15">
    <name type="scientific">Compsopogon caeruleus</name>
    <dbReference type="NCBI Taxonomy" id="31354"/>
    <lineage>
        <taxon>Eukaryota</taxon>
        <taxon>Rhodophyta</taxon>
        <taxon>Compsopogonophyceae</taxon>
        <taxon>Compsopogonales</taxon>
        <taxon>Compsopogonaceae</taxon>
        <taxon>Compsopogon</taxon>
    </lineage>
</organism>
<evidence type="ECO:0000313" key="14">
    <source>
        <dbReference type="EMBL" id="CAD9237740.1"/>
    </source>
</evidence>
<evidence type="ECO:0000256" key="3">
    <source>
        <dbReference type="ARBA" id="ARBA00022679"/>
    </source>
</evidence>
<dbReference type="EC" id="2.7.11.1" evidence="1"/>
<evidence type="ECO:0000259" key="13">
    <source>
        <dbReference type="PROSITE" id="PS50011"/>
    </source>
</evidence>
<feature type="domain" description="Protein kinase" evidence="13">
    <location>
        <begin position="88"/>
        <end position="376"/>
    </location>
</feature>
<comment type="catalytic activity">
    <reaction evidence="9">
        <text>L-seryl-[protein] + ATP = O-phospho-L-seryl-[protein] + ADP + H(+)</text>
        <dbReference type="Rhea" id="RHEA:17989"/>
        <dbReference type="Rhea" id="RHEA-COMP:9863"/>
        <dbReference type="Rhea" id="RHEA-COMP:11604"/>
        <dbReference type="ChEBI" id="CHEBI:15378"/>
        <dbReference type="ChEBI" id="CHEBI:29999"/>
        <dbReference type="ChEBI" id="CHEBI:30616"/>
        <dbReference type="ChEBI" id="CHEBI:83421"/>
        <dbReference type="ChEBI" id="CHEBI:456216"/>
        <dbReference type="EC" id="2.7.11.1"/>
    </reaction>
</comment>
<accession>A0A6T6CYN2</accession>
<evidence type="ECO:0000256" key="7">
    <source>
        <dbReference type="ARBA" id="ARBA00037982"/>
    </source>
</evidence>
<proteinExistence type="inferred from homology"/>
<keyword evidence="2 11" id="KW-0723">Serine/threonine-protein kinase</keyword>
<dbReference type="PANTHER" id="PTHR11042">
    <property type="entry name" value="EUKARYOTIC TRANSLATION INITIATION FACTOR 2-ALPHA KINASE EIF2-ALPHA KINASE -RELATED"/>
    <property type="match status" value="1"/>
</dbReference>
<evidence type="ECO:0000256" key="9">
    <source>
        <dbReference type="ARBA" id="ARBA00048679"/>
    </source>
</evidence>
<evidence type="ECO:0000256" key="6">
    <source>
        <dbReference type="ARBA" id="ARBA00022840"/>
    </source>
</evidence>
<keyword evidence="6 10" id="KW-0067">ATP-binding</keyword>
<keyword evidence="5" id="KW-0418">Kinase</keyword>
<evidence type="ECO:0000256" key="1">
    <source>
        <dbReference type="ARBA" id="ARBA00012513"/>
    </source>
</evidence>
<evidence type="ECO:0000256" key="2">
    <source>
        <dbReference type="ARBA" id="ARBA00022527"/>
    </source>
</evidence>
<dbReference type="PROSITE" id="PS00107">
    <property type="entry name" value="PROTEIN_KINASE_ATP"/>
    <property type="match status" value="1"/>
</dbReference>
<dbReference type="InterPro" id="IPR000719">
    <property type="entry name" value="Prot_kinase_dom"/>
</dbReference>
<evidence type="ECO:0000256" key="12">
    <source>
        <dbReference type="SAM" id="MobiDB-lite"/>
    </source>
</evidence>
<dbReference type="GO" id="GO:0005737">
    <property type="term" value="C:cytoplasm"/>
    <property type="evidence" value="ECO:0007669"/>
    <property type="project" value="TreeGrafter"/>
</dbReference>
<dbReference type="GO" id="GO:0005524">
    <property type="term" value="F:ATP binding"/>
    <property type="evidence" value="ECO:0007669"/>
    <property type="project" value="UniProtKB-UniRule"/>
</dbReference>
<comment type="similarity">
    <text evidence="7">Belongs to the protein kinase superfamily. Ser/Thr protein kinase family. GCN2 subfamily.</text>
</comment>
<evidence type="ECO:0000256" key="10">
    <source>
        <dbReference type="PROSITE-ProRule" id="PRU10141"/>
    </source>
</evidence>
<dbReference type="InterPro" id="IPR017441">
    <property type="entry name" value="Protein_kinase_ATP_BS"/>
</dbReference>
<evidence type="ECO:0000256" key="8">
    <source>
        <dbReference type="ARBA" id="ARBA00047899"/>
    </source>
</evidence>
<dbReference type="InterPro" id="IPR011009">
    <property type="entry name" value="Kinase-like_dom_sf"/>
</dbReference>
<dbReference type="FunFam" id="3.30.200.20:FF:000306">
    <property type="entry name" value="IKS protein kinase"/>
    <property type="match status" value="1"/>
</dbReference>
<name>A0A6T6CYN2_9RHOD</name>
<dbReference type="Gene3D" id="3.30.200.20">
    <property type="entry name" value="Phosphorylase Kinase, domain 1"/>
    <property type="match status" value="1"/>
</dbReference>
<dbReference type="Pfam" id="PF00069">
    <property type="entry name" value="Pkinase"/>
    <property type="match status" value="1"/>
</dbReference>
<dbReference type="PROSITE" id="PS50011">
    <property type="entry name" value="PROTEIN_KINASE_DOM"/>
    <property type="match status" value="1"/>
</dbReference>
<protein>
    <recommendedName>
        <fullName evidence="1">non-specific serine/threonine protein kinase</fullName>
        <ecNumber evidence="1">2.7.11.1</ecNumber>
    </recommendedName>
</protein>
<dbReference type="GO" id="GO:0005634">
    <property type="term" value="C:nucleus"/>
    <property type="evidence" value="ECO:0007669"/>
    <property type="project" value="TreeGrafter"/>
</dbReference>
<keyword evidence="3" id="KW-0808">Transferase</keyword>
<dbReference type="InterPro" id="IPR008271">
    <property type="entry name" value="Ser/Thr_kinase_AS"/>
</dbReference>
<dbReference type="PANTHER" id="PTHR11042:SF138">
    <property type="entry name" value="SERINE_THREONINE-PROTEIN KINASE IKS1-RELATED"/>
    <property type="match status" value="1"/>
</dbReference>
<feature type="binding site" evidence="10">
    <location>
        <position position="121"/>
    </location>
    <ligand>
        <name>ATP</name>
        <dbReference type="ChEBI" id="CHEBI:30616"/>
    </ligand>
</feature>
<dbReference type="PROSITE" id="PS00108">
    <property type="entry name" value="PROTEIN_KINASE_ST"/>
    <property type="match status" value="1"/>
</dbReference>
<feature type="region of interest" description="Disordered" evidence="12">
    <location>
        <begin position="381"/>
        <end position="419"/>
    </location>
</feature>
<dbReference type="GO" id="GO:0004674">
    <property type="term" value="F:protein serine/threonine kinase activity"/>
    <property type="evidence" value="ECO:0007669"/>
    <property type="project" value="UniProtKB-KW"/>
</dbReference>
<dbReference type="EMBL" id="HBGH01017727">
    <property type="protein sequence ID" value="CAD9237743.1"/>
    <property type="molecule type" value="Transcribed_RNA"/>
</dbReference>
<sequence length="486" mass="53201">MNRWDSQPLESSTLALRMSPQRVVVKRMRVGGDRRSPRTVCPTCGLSGGTIRMSGSMPGTHFRSLEFGQLHPGLAKASMNEGYYQRFFEELRMLGRGGFGSVHLCRHVLDGEDLGYYAVKKVPIGDSHDWLMTVLREVRSLESLKHENIVDYKHTWLETHQAADFGPSVPCAFILMEYADLGNLTTLVQNSASLSDDEVLFYFLQICRGLRHLHHCGIIYGDLKPENILLKSDHDALTGIDSIQLLLSDFGTSANIATYPRHRSGCSGTLRYTAPEILRAVERGGLNSHASDGQRADIWGAGAVLFALVYGHDAFGSTGDESADDVLAEILLREGIPLFPESTSRSASFQPLITDLMSPHPAARPSIDAIFDHPSVATLLQHSSSYPPPHSDHSSASRHPTPSPLLLTDAFHSTPTPSPPPHLSYTPLLLPALALLTPPTLPASLLLTFLTLLLLHPSTSTPSHHHPLLPTLLLLLHLTSMQLPSS</sequence>
<reference evidence="15" key="1">
    <citation type="submission" date="2021-01" db="EMBL/GenBank/DDBJ databases">
        <authorList>
            <person name="Corre E."/>
            <person name="Pelletier E."/>
            <person name="Niang G."/>
            <person name="Scheremetjew M."/>
            <person name="Finn R."/>
            <person name="Kale V."/>
            <person name="Holt S."/>
            <person name="Cochrane G."/>
            <person name="Meng A."/>
            <person name="Brown T."/>
            <person name="Cohen L."/>
        </authorList>
    </citation>
    <scope>NUCLEOTIDE SEQUENCE</scope>
    <source>
        <strain evidence="15">SAG 36.94</strain>
    </source>
</reference>
<keyword evidence="4 10" id="KW-0547">Nucleotide-binding</keyword>
<dbReference type="InterPro" id="IPR050339">
    <property type="entry name" value="CC_SR_Kinase"/>
</dbReference>
<dbReference type="EMBL" id="HBGH01017724">
    <property type="protein sequence ID" value="CAD9237740.1"/>
    <property type="molecule type" value="Transcribed_RNA"/>
</dbReference>
<gene>
    <name evidence="14" type="ORF">CCAE0312_LOCUS9839</name>
    <name evidence="15" type="ORF">CCAE0312_LOCUS9842</name>
</gene>
<dbReference type="CDD" id="cd00180">
    <property type="entry name" value="PKc"/>
    <property type="match status" value="1"/>
</dbReference>
<dbReference type="SMART" id="SM00220">
    <property type="entry name" value="S_TKc"/>
    <property type="match status" value="1"/>
</dbReference>
<evidence type="ECO:0000313" key="15">
    <source>
        <dbReference type="EMBL" id="CAD9237743.1"/>
    </source>
</evidence>
<dbReference type="Gene3D" id="1.10.510.10">
    <property type="entry name" value="Transferase(Phosphotransferase) domain 1"/>
    <property type="match status" value="1"/>
</dbReference>
<comment type="catalytic activity">
    <reaction evidence="8">
        <text>L-threonyl-[protein] + ATP = O-phospho-L-threonyl-[protein] + ADP + H(+)</text>
        <dbReference type="Rhea" id="RHEA:46608"/>
        <dbReference type="Rhea" id="RHEA-COMP:11060"/>
        <dbReference type="Rhea" id="RHEA-COMP:11605"/>
        <dbReference type="ChEBI" id="CHEBI:15378"/>
        <dbReference type="ChEBI" id="CHEBI:30013"/>
        <dbReference type="ChEBI" id="CHEBI:30616"/>
        <dbReference type="ChEBI" id="CHEBI:61977"/>
        <dbReference type="ChEBI" id="CHEBI:456216"/>
        <dbReference type="EC" id="2.7.11.1"/>
    </reaction>
</comment>
<evidence type="ECO:0000256" key="5">
    <source>
        <dbReference type="ARBA" id="ARBA00022777"/>
    </source>
</evidence>
<evidence type="ECO:0000256" key="4">
    <source>
        <dbReference type="ARBA" id="ARBA00022741"/>
    </source>
</evidence>